<sequence length="34" mass="3586">MKAQKSAFIAEGAFPKQICSILYGSTVKALKAKG</sequence>
<dbReference type="EMBL" id="JACHIG010000015">
    <property type="protein sequence ID" value="MBB5035316.1"/>
    <property type="molecule type" value="Genomic_DNA"/>
</dbReference>
<dbReference type="Proteomes" id="UP000590740">
    <property type="component" value="Unassembled WGS sequence"/>
</dbReference>
<name>A0A7W8DMY3_9BACT</name>
<gene>
    <name evidence="1" type="ORF">HNQ65_004926</name>
</gene>
<evidence type="ECO:0000313" key="2">
    <source>
        <dbReference type="Proteomes" id="UP000590740"/>
    </source>
</evidence>
<comment type="caution">
    <text evidence="1">The sequence shown here is derived from an EMBL/GenBank/DDBJ whole genome shotgun (WGS) entry which is preliminary data.</text>
</comment>
<reference evidence="1 2" key="1">
    <citation type="submission" date="2020-08" db="EMBL/GenBank/DDBJ databases">
        <title>Genomic Encyclopedia of Type Strains, Phase IV (KMG-IV): sequencing the most valuable type-strain genomes for metagenomic binning, comparative biology and taxonomic classification.</title>
        <authorList>
            <person name="Goeker M."/>
        </authorList>
    </citation>
    <scope>NUCLEOTIDE SEQUENCE [LARGE SCALE GENOMIC DNA]</scope>
    <source>
        <strain evidence="1 2">DSM 12252</strain>
    </source>
</reference>
<accession>A0A7W8DMY3</accession>
<dbReference type="AlphaFoldDB" id="A0A7W8DMY3"/>
<proteinExistence type="predicted"/>
<organism evidence="1 2">
    <name type="scientific">Prosthecobacter vanneervenii</name>
    <dbReference type="NCBI Taxonomy" id="48466"/>
    <lineage>
        <taxon>Bacteria</taxon>
        <taxon>Pseudomonadati</taxon>
        <taxon>Verrucomicrobiota</taxon>
        <taxon>Verrucomicrobiia</taxon>
        <taxon>Verrucomicrobiales</taxon>
        <taxon>Verrucomicrobiaceae</taxon>
        <taxon>Prosthecobacter</taxon>
    </lineage>
</organism>
<evidence type="ECO:0000313" key="1">
    <source>
        <dbReference type="EMBL" id="MBB5035316.1"/>
    </source>
</evidence>
<keyword evidence="2" id="KW-1185">Reference proteome</keyword>
<protein>
    <submittedName>
        <fullName evidence="1">Uncharacterized protein</fullName>
    </submittedName>
</protein>